<feature type="domain" description="DUF5643" evidence="3">
    <location>
        <begin position="262"/>
        <end position="383"/>
    </location>
</feature>
<dbReference type="Proteomes" id="UP000325218">
    <property type="component" value="Unassembled WGS sequence"/>
</dbReference>
<dbReference type="InterPro" id="IPR025436">
    <property type="entry name" value="DUF4179"/>
</dbReference>
<comment type="caution">
    <text evidence="4">The sequence shown here is derived from an EMBL/GenBank/DDBJ whole genome shotgun (WGS) entry which is preliminary data.</text>
</comment>
<dbReference type="OrthoDB" id="2571714at2"/>
<evidence type="ECO:0000313" key="5">
    <source>
        <dbReference type="Proteomes" id="UP000325218"/>
    </source>
</evidence>
<sequence>MKVCDVEKELREIGKEPLPEVPEIVRRRQDEVYASLADLPMQDRSGRTPGFRKTRRIALVAASAAAIILVAGLGGAMVSPAMAESMKNIPLIGSIFKLAGDLGLRTADERGLAAKLDASVTHEGVTLRIPQLVYDGTRLSLAVTREGGGFAAGIRDAKFTGNGKPEIYPEGAINSVDVYIDGESIYDFGGGRKLHWGGKKTPDRNSAIYELTAFPTLDEIPILPDEFQLNIEFRLEGISEPFAFELPIRKNADTLALSPLDTREWKGNKVTIEQIQFTPITTKVRLSVLSSDKAARLLRHHLIFEVWDDQGRELDHVSGVGVFKGENEMISEFLFDRFTDVPASVTIKAFLPEMEIPGAVSGRFKLDSDGEIIKNYIKELEITIPVDRTGLEKLYDLQN</sequence>
<evidence type="ECO:0000259" key="3">
    <source>
        <dbReference type="Pfam" id="PF18705"/>
    </source>
</evidence>
<dbReference type="EMBL" id="VSDO01000001">
    <property type="protein sequence ID" value="TYA14702.1"/>
    <property type="molecule type" value="Genomic_DNA"/>
</dbReference>
<dbReference type="AlphaFoldDB" id="A0A5D0CXG1"/>
<evidence type="ECO:0000256" key="1">
    <source>
        <dbReference type="SAM" id="Phobius"/>
    </source>
</evidence>
<dbReference type="Pfam" id="PF13786">
    <property type="entry name" value="DUF4179"/>
    <property type="match status" value="1"/>
</dbReference>
<accession>A0A5D0CXG1</accession>
<evidence type="ECO:0000259" key="2">
    <source>
        <dbReference type="Pfam" id="PF13786"/>
    </source>
</evidence>
<gene>
    <name evidence="4" type="ORF">FRY98_03210</name>
</gene>
<keyword evidence="5" id="KW-1185">Reference proteome</keyword>
<dbReference type="InterPro" id="IPR040680">
    <property type="entry name" value="DUF5643"/>
</dbReference>
<proteinExistence type="predicted"/>
<keyword evidence="1" id="KW-0472">Membrane</keyword>
<protein>
    <submittedName>
        <fullName evidence="4">DUF4179 domain-containing protein</fullName>
    </submittedName>
</protein>
<dbReference type="RefSeq" id="WP_148450296.1">
    <property type="nucleotide sequence ID" value="NZ_VSDO01000001.1"/>
</dbReference>
<name>A0A5D0CXG1_9BACL</name>
<keyword evidence="1" id="KW-1133">Transmembrane helix</keyword>
<reference evidence="4 5" key="1">
    <citation type="submission" date="2019-08" db="EMBL/GenBank/DDBJ databases">
        <title>Genome sequencing of Paenibacillus faecis DSM 23593(T).</title>
        <authorList>
            <person name="Kook J.-K."/>
            <person name="Park S.-N."/>
            <person name="Lim Y.K."/>
        </authorList>
    </citation>
    <scope>NUCLEOTIDE SEQUENCE [LARGE SCALE GENOMIC DNA]</scope>
    <source>
        <strain evidence="4 5">DSM 23593</strain>
    </source>
</reference>
<organism evidence="4 5">
    <name type="scientific">Paenibacillus faecis</name>
    <dbReference type="NCBI Taxonomy" id="862114"/>
    <lineage>
        <taxon>Bacteria</taxon>
        <taxon>Bacillati</taxon>
        <taxon>Bacillota</taxon>
        <taxon>Bacilli</taxon>
        <taxon>Bacillales</taxon>
        <taxon>Paenibacillaceae</taxon>
        <taxon>Paenibacillus</taxon>
    </lineage>
</organism>
<dbReference type="Pfam" id="PF18705">
    <property type="entry name" value="DUF5643"/>
    <property type="match status" value="1"/>
</dbReference>
<keyword evidence="1" id="KW-0812">Transmembrane</keyword>
<feature type="domain" description="DUF4179" evidence="2">
    <location>
        <begin position="54"/>
        <end position="144"/>
    </location>
</feature>
<feature type="transmembrane region" description="Helical" evidence="1">
    <location>
        <begin position="57"/>
        <end position="78"/>
    </location>
</feature>
<evidence type="ECO:0000313" key="4">
    <source>
        <dbReference type="EMBL" id="TYA14702.1"/>
    </source>
</evidence>
<dbReference type="Gene3D" id="2.60.40.1630">
    <property type="entry name" value="bacillus anthracis domain"/>
    <property type="match status" value="1"/>
</dbReference>